<feature type="compositionally biased region" description="Polar residues" evidence="1">
    <location>
        <begin position="279"/>
        <end position="317"/>
    </location>
</feature>
<feature type="compositionally biased region" description="Polar residues" evidence="1">
    <location>
        <begin position="1"/>
        <end position="11"/>
    </location>
</feature>
<sequence length="421" mass="43889">MARLPQQSATSRAKAGQGAMPRHAQGYGASGARAAGGVTDWQALELQLSRTRVLLQEILVHLQEVLKSLRTTRPGATGFSGRTDSAGSRPGNAAGHARFRAQTAQAAGASDRFSASRTQSAAGASAAGTSERFRHKTRPHHETTSQAAGPSASHNAGQGGFGARATSTAGAGSREQTAGPGAAFTGNAAGRAGAASAGSDRTGQNTFRAQAGAHRERPRPEGTFRTQAAGPQAEARTESRTHFRQQPGFAGTTTGSAGRDTAREASAGQGTAGASSQQRTAGTSGQHRTAGNASQNRTAGASSQNRATGASGQSRTAGPSRPHARPRPERTAQGFRPDDDRQHRAREIARRSGMNLKCAYEILCLDYPCSVDEIKNAYRHMARLHHPDLGGDEEAMKDVNVAYEMAMRFSAGRRTATAWAV</sequence>
<evidence type="ECO:0000256" key="1">
    <source>
        <dbReference type="SAM" id="MobiDB-lite"/>
    </source>
</evidence>
<feature type="compositionally biased region" description="Low complexity" evidence="1">
    <location>
        <begin position="265"/>
        <end position="278"/>
    </location>
</feature>
<dbReference type="SMART" id="SM00271">
    <property type="entry name" value="DnaJ"/>
    <property type="match status" value="1"/>
</dbReference>
<feature type="compositionally biased region" description="Low complexity" evidence="1">
    <location>
        <begin position="163"/>
        <end position="174"/>
    </location>
</feature>
<gene>
    <name evidence="3" type="ordered locus">DMR_44860</name>
</gene>
<evidence type="ECO:0000313" key="3">
    <source>
        <dbReference type="EMBL" id="BAH77977.1"/>
    </source>
</evidence>
<dbReference type="Gene3D" id="1.10.287.110">
    <property type="entry name" value="DnaJ domain"/>
    <property type="match status" value="1"/>
</dbReference>
<dbReference type="STRING" id="573370.DMR_44860"/>
<protein>
    <recommendedName>
        <fullName evidence="2">J domain-containing protein</fullName>
    </recommendedName>
</protein>
<feature type="region of interest" description="Disordered" evidence="1">
    <location>
        <begin position="72"/>
        <end position="343"/>
    </location>
</feature>
<evidence type="ECO:0000313" key="4">
    <source>
        <dbReference type="Proteomes" id="UP000009071"/>
    </source>
</evidence>
<dbReference type="PROSITE" id="PS50076">
    <property type="entry name" value="DNAJ_2"/>
    <property type="match status" value="1"/>
</dbReference>
<dbReference type="SUPFAM" id="SSF46565">
    <property type="entry name" value="Chaperone J-domain"/>
    <property type="match status" value="1"/>
</dbReference>
<evidence type="ECO:0000259" key="2">
    <source>
        <dbReference type="PROSITE" id="PS50076"/>
    </source>
</evidence>
<dbReference type="HOGENOM" id="CLU_651702_0_0_7"/>
<feature type="compositionally biased region" description="Low complexity" evidence="1">
    <location>
        <begin position="181"/>
        <end position="198"/>
    </location>
</feature>
<feature type="domain" description="J" evidence="2">
    <location>
        <begin position="358"/>
        <end position="420"/>
    </location>
</feature>
<feature type="compositionally biased region" description="Polar residues" evidence="1">
    <location>
        <begin position="144"/>
        <end position="156"/>
    </location>
</feature>
<dbReference type="eggNOG" id="ENOG50317R3">
    <property type="taxonomic scope" value="Bacteria"/>
</dbReference>
<dbReference type="InterPro" id="IPR001623">
    <property type="entry name" value="DnaJ_domain"/>
</dbReference>
<name>C4XRR1_SOLM1</name>
<keyword evidence="4" id="KW-1185">Reference proteome</keyword>
<reference evidence="3 4" key="1">
    <citation type="journal article" date="2009" name="Genome Res.">
        <title>Whole genome sequence of Desulfovibrio magneticus strain RS-1 revealed common gene clusters in magnetotactic bacteria.</title>
        <authorList>
            <person name="Nakazawa H."/>
            <person name="Arakaki A."/>
            <person name="Narita-Yamada S."/>
            <person name="Yashiro I."/>
            <person name="Jinno K."/>
            <person name="Aoki N."/>
            <person name="Tsuruyama A."/>
            <person name="Okamura Y."/>
            <person name="Tanikawa S."/>
            <person name="Fujita N."/>
            <person name="Takeyama H."/>
            <person name="Matsunaga T."/>
        </authorList>
    </citation>
    <scope>NUCLEOTIDE SEQUENCE [LARGE SCALE GENOMIC DNA]</scope>
    <source>
        <strain evidence="4">ATCC 700980 / DSM 13731 / RS-1</strain>
    </source>
</reference>
<dbReference type="Proteomes" id="UP000009071">
    <property type="component" value="Chromosome"/>
</dbReference>
<accession>C4XRR1</accession>
<dbReference type="Pfam" id="PF00226">
    <property type="entry name" value="DnaJ"/>
    <property type="match status" value="1"/>
</dbReference>
<dbReference type="EMBL" id="AP010904">
    <property type="protein sequence ID" value="BAH77977.1"/>
    <property type="molecule type" value="Genomic_DNA"/>
</dbReference>
<feature type="compositionally biased region" description="Polar residues" evidence="1">
    <location>
        <begin position="199"/>
        <end position="208"/>
    </location>
</feature>
<organism evidence="3 4">
    <name type="scientific">Solidesulfovibrio magneticus (strain ATCC 700980 / DSM 13731 / RS-1)</name>
    <name type="common">Desulfovibrio magneticus</name>
    <dbReference type="NCBI Taxonomy" id="573370"/>
    <lineage>
        <taxon>Bacteria</taxon>
        <taxon>Pseudomonadati</taxon>
        <taxon>Thermodesulfobacteriota</taxon>
        <taxon>Desulfovibrionia</taxon>
        <taxon>Desulfovibrionales</taxon>
        <taxon>Desulfovibrionaceae</taxon>
        <taxon>Solidesulfovibrio</taxon>
    </lineage>
</organism>
<feature type="compositionally biased region" description="Low complexity" evidence="1">
    <location>
        <begin position="115"/>
        <end position="130"/>
    </location>
</feature>
<feature type="compositionally biased region" description="Basic and acidic residues" evidence="1">
    <location>
        <begin position="326"/>
        <end position="343"/>
    </location>
</feature>
<dbReference type="AlphaFoldDB" id="C4XRR1"/>
<dbReference type="CDD" id="cd06257">
    <property type="entry name" value="DnaJ"/>
    <property type="match status" value="1"/>
</dbReference>
<feature type="region of interest" description="Disordered" evidence="1">
    <location>
        <begin position="1"/>
        <end position="32"/>
    </location>
</feature>
<dbReference type="InterPro" id="IPR036869">
    <property type="entry name" value="J_dom_sf"/>
</dbReference>
<dbReference type="KEGG" id="dma:DMR_44860"/>
<proteinExistence type="predicted"/>
<feature type="compositionally biased region" description="Basic and acidic residues" evidence="1">
    <location>
        <begin position="213"/>
        <end position="222"/>
    </location>
</feature>